<evidence type="ECO:0000313" key="1">
    <source>
        <dbReference type="EMBL" id="CAJ1966063.1"/>
    </source>
</evidence>
<gene>
    <name evidence="1" type="ORF">CYCCA115_LOCUS21647</name>
</gene>
<organism evidence="1 2">
    <name type="scientific">Cylindrotheca closterium</name>
    <dbReference type="NCBI Taxonomy" id="2856"/>
    <lineage>
        <taxon>Eukaryota</taxon>
        <taxon>Sar</taxon>
        <taxon>Stramenopiles</taxon>
        <taxon>Ochrophyta</taxon>
        <taxon>Bacillariophyta</taxon>
        <taxon>Bacillariophyceae</taxon>
        <taxon>Bacillariophycidae</taxon>
        <taxon>Bacillariales</taxon>
        <taxon>Bacillariaceae</taxon>
        <taxon>Cylindrotheca</taxon>
    </lineage>
</organism>
<protein>
    <submittedName>
        <fullName evidence="1">Uncharacterized protein</fullName>
    </submittedName>
</protein>
<dbReference type="EMBL" id="CAKOGP040002247">
    <property type="protein sequence ID" value="CAJ1966063.1"/>
    <property type="molecule type" value="Genomic_DNA"/>
</dbReference>
<dbReference type="AlphaFoldDB" id="A0AAD2GAT8"/>
<comment type="caution">
    <text evidence="1">The sequence shown here is derived from an EMBL/GenBank/DDBJ whole genome shotgun (WGS) entry which is preliminary data.</text>
</comment>
<accession>A0AAD2GAT8</accession>
<name>A0AAD2GAT8_9STRA</name>
<proteinExistence type="predicted"/>
<reference evidence="1" key="1">
    <citation type="submission" date="2023-08" db="EMBL/GenBank/DDBJ databases">
        <authorList>
            <person name="Audoor S."/>
            <person name="Bilcke G."/>
        </authorList>
    </citation>
    <scope>NUCLEOTIDE SEQUENCE</scope>
</reference>
<dbReference type="Proteomes" id="UP001295423">
    <property type="component" value="Unassembled WGS sequence"/>
</dbReference>
<evidence type="ECO:0000313" key="2">
    <source>
        <dbReference type="Proteomes" id="UP001295423"/>
    </source>
</evidence>
<keyword evidence="2" id="KW-1185">Reference proteome</keyword>
<sequence length="124" mass="13561">MRDSPTYERAYSSNSLINTNSTLIKTNAATRRGDVCAIECRDEEQQTIGGGRSPTAVASSTSLGRDSFGFDLSSHSNKSSWAGSICSDDLGAVVMISNHQEDEFLIQSELDDIIDHVIRCSRKR</sequence>